<evidence type="ECO:0000313" key="4">
    <source>
        <dbReference type="Proteomes" id="UP000664167"/>
    </source>
</evidence>
<feature type="non-terminal residue" evidence="3">
    <location>
        <position position="174"/>
    </location>
</feature>
<dbReference type="EMBL" id="JAFLRJ010000341">
    <property type="protein sequence ID" value="MBO0515963.1"/>
    <property type="molecule type" value="Genomic_DNA"/>
</dbReference>
<keyword evidence="4" id="KW-1185">Reference proteome</keyword>
<evidence type="ECO:0000313" key="3">
    <source>
        <dbReference type="EMBL" id="MBO0515963.1"/>
    </source>
</evidence>
<reference evidence="3" key="1">
    <citation type="submission" date="2021-03" db="EMBL/GenBank/DDBJ databases">
        <title>Streptomyces poriferae sp. nov., a novel marine sponge-derived Actinobacteria species with anti-MRSA activity.</title>
        <authorList>
            <person name="Sandoval-Powers M."/>
            <person name="Kralova S."/>
            <person name="Nguyen G.-S."/>
            <person name="Fawwal D."/>
            <person name="Degnes K."/>
            <person name="Klinkenberg G."/>
            <person name="Sletta H."/>
            <person name="Wentzel A."/>
            <person name="Liles M.R."/>
        </authorList>
    </citation>
    <scope>NUCLEOTIDE SEQUENCE</scope>
    <source>
        <strain evidence="3">DSM 41794</strain>
    </source>
</reference>
<comment type="caution">
    <text evidence="3">The sequence shown here is derived from an EMBL/GenBank/DDBJ whole genome shotgun (WGS) entry which is preliminary data.</text>
</comment>
<organism evidence="3 4">
    <name type="scientific">Streptomyces beijiangensis</name>
    <dbReference type="NCBI Taxonomy" id="163361"/>
    <lineage>
        <taxon>Bacteria</taxon>
        <taxon>Bacillati</taxon>
        <taxon>Actinomycetota</taxon>
        <taxon>Actinomycetes</taxon>
        <taxon>Kitasatosporales</taxon>
        <taxon>Streptomycetaceae</taxon>
        <taxon>Streptomyces</taxon>
    </lineage>
</organism>
<sequence length="174" mass="18048">MRSLELHHDVGAYALGVLGEADAFRFEDHLVDCPYCAALLGEFGRVEEHLAAYARSTPAAREPVVPDGGRLLHRLLGRLEAGHRTGRRRRLALVAAAAVLAAGGSFAVVRSDAGGAPGTERWAGTDPTTGVSAVVAAEPAAWGTEVGLDVRDAARGDTCVLVAVGRAGEEETVA</sequence>
<keyword evidence="2" id="KW-0804">Transcription</keyword>
<evidence type="ECO:0008006" key="5">
    <source>
        <dbReference type="Google" id="ProtNLM"/>
    </source>
</evidence>
<dbReference type="RefSeq" id="WP_206967273.1">
    <property type="nucleotide sequence ID" value="NZ_JAFLRJ010000341.1"/>
</dbReference>
<accession>A0A939FDD8</accession>
<dbReference type="AlphaFoldDB" id="A0A939FDD8"/>
<dbReference type="Gene3D" id="1.10.10.1320">
    <property type="entry name" value="Anti-sigma factor, zinc-finger domain"/>
    <property type="match status" value="1"/>
</dbReference>
<evidence type="ECO:0000256" key="1">
    <source>
        <dbReference type="ARBA" id="ARBA00023015"/>
    </source>
</evidence>
<gene>
    <name evidence="3" type="ORF">J0695_29930</name>
</gene>
<keyword evidence="1" id="KW-0805">Transcription regulation</keyword>
<protein>
    <recommendedName>
        <fullName evidence="5">Zinc-finger domain-containing protein</fullName>
    </recommendedName>
</protein>
<name>A0A939FDD8_9ACTN</name>
<proteinExistence type="predicted"/>
<dbReference type="InterPro" id="IPR041916">
    <property type="entry name" value="Anti_sigma_zinc_sf"/>
</dbReference>
<dbReference type="Proteomes" id="UP000664167">
    <property type="component" value="Unassembled WGS sequence"/>
</dbReference>
<evidence type="ECO:0000256" key="2">
    <source>
        <dbReference type="ARBA" id="ARBA00023163"/>
    </source>
</evidence>